<reference evidence="3" key="1">
    <citation type="submission" date="2025-08" db="UniProtKB">
        <authorList>
            <consortium name="RefSeq"/>
        </authorList>
    </citation>
    <scope>IDENTIFICATION</scope>
</reference>
<dbReference type="InterPro" id="IPR036047">
    <property type="entry name" value="F-box-like_dom_sf"/>
</dbReference>
<dbReference type="SUPFAM" id="SSF81383">
    <property type="entry name" value="F-box domain"/>
    <property type="match status" value="1"/>
</dbReference>
<dbReference type="KEGG" id="nnu:104604288"/>
<dbReference type="Gene3D" id="3.80.10.10">
    <property type="entry name" value="Ribonuclease Inhibitor"/>
    <property type="match status" value="1"/>
</dbReference>
<dbReference type="Proteomes" id="UP000189703">
    <property type="component" value="Unplaced"/>
</dbReference>
<dbReference type="PANTHER" id="PTHR38926">
    <property type="entry name" value="F-BOX DOMAIN CONTAINING PROTEIN, EXPRESSED"/>
    <property type="match status" value="1"/>
</dbReference>
<dbReference type="InterPro" id="IPR006553">
    <property type="entry name" value="Leu-rich_rpt_Cys-con_subtyp"/>
</dbReference>
<dbReference type="SUPFAM" id="SSF52047">
    <property type="entry name" value="RNI-like"/>
    <property type="match status" value="1"/>
</dbReference>
<dbReference type="FunCoup" id="A0A1U8AUM7">
    <property type="interactions" value="1183"/>
</dbReference>
<organism evidence="2 3">
    <name type="scientific">Nelumbo nucifera</name>
    <name type="common">Sacred lotus</name>
    <dbReference type="NCBI Taxonomy" id="4432"/>
    <lineage>
        <taxon>Eukaryota</taxon>
        <taxon>Viridiplantae</taxon>
        <taxon>Streptophyta</taxon>
        <taxon>Embryophyta</taxon>
        <taxon>Tracheophyta</taxon>
        <taxon>Spermatophyta</taxon>
        <taxon>Magnoliopsida</taxon>
        <taxon>Proteales</taxon>
        <taxon>Nelumbonaceae</taxon>
        <taxon>Nelumbo</taxon>
    </lineage>
</organism>
<dbReference type="InParanoid" id="A0A1U8AUM7"/>
<dbReference type="InterPro" id="IPR001611">
    <property type="entry name" value="Leu-rich_rpt"/>
</dbReference>
<dbReference type="InterPro" id="IPR055411">
    <property type="entry name" value="LRR_FXL15/At3g58940/PEG3-like"/>
</dbReference>
<dbReference type="Pfam" id="PF12937">
    <property type="entry name" value="F-box-like"/>
    <property type="match status" value="1"/>
</dbReference>
<dbReference type="PANTHER" id="PTHR38926:SF2">
    <property type="entry name" value="F-BOX_LRR-REPEAT PROTEIN 21-RELATED"/>
    <property type="match status" value="1"/>
</dbReference>
<dbReference type="PROSITE" id="PS50181">
    <property type="entry name" value="FBOX"/>
    <property type="match status" value="1"/>
</dbReference>
<dbReference type="OrthoDB" id="2095648at2759"/>
<evidence type="ECO:0000259" key="1">
    <source>
        <dbReference type="PROSITE" id="PS50181"/>
    </source>
</evidence>
<dbReference type="Gene3D" id="1.20.1280.50">
    <property type="match status" value="1"/>
</dbReference>
<gene>
    <name evidence="3" type="primary">LOC104604288</name>
</gene>
<accession>A0A1U8AUM7</accession>
<dbReference type="SMART" id="SM00367">
    <property type="entry name" value="LRR_CC"/>
    <property type="match status" value="4"/>
</dbReference>
<dbReference type="Pfam" id="PF13516">
    <property type="entry name" value="LRR_6"/>
    <property type="match status" value="1"/>
</dbReference>
<keyword evidence="2" id="KW-1185">Reference proteome</keyword>
<name>A0A1U8AUM7_NELNU</name>
<dbReference type="InterPro" id="IPR032675">
    <property type="entry name" value="LRR_dom_sf"/>
</dbReference>
<evidence type="ECO:0000313" key="2">
    <source>
        <dbReference type="Proteomes" id="UP000189703"/>
    </source>
</evidence>
<proteinExistence type="predicted"/>
<dbReference type="GeneID" id="104604288"/>
<feature type="domain" description="F-box" evidence="1">
    <location>
        <begin position="12"/>
        <end position="59"/>
    </location>
</feature>
<sequence length="312" mass="35737">MESVSLDSPEEVRNWLELPADVLYLIFMKLGAIEVLVRAQAVCSSWRKLSRSPQLWRCIDMREVQDYYHTDYDVENLEKMALNAIDRSDGQLIEFSAEHFTTDKVLERITDKSSPLRCLRLVSCYKISDEGLMEAAKKLPLLEELQLSYCSISEEALEAVGNSCPQLKSFRLNCHGYRSPHIESNEEAHAISKSMPELRHLHLFGNKLNNDGLQAILDGCLYLESLDLRQCFNVDLAGDLGKRCGEMIRHLRPPNDSTDDYEFSAEIHDDPSFVDSFSSGISDIYYDDYFGYFDDSGLSDYEDFSFEPFILV</sequence>
<dbReference type="AlphaFoldDB" id="A0A1U8AUM7"/>
<dbReference type="Pfam" id="PF24758">
    <property type="entry name" value="LRR_At5g56370"/>
    <property type="match status" value="1"/>
</dbReference>
<dbReference type="InterPro" id="IPR001810">
    <property type="entry name" value="F-box_dom"/>
</dbReference>
<dbReference type="CDD" id="cd22164">
    <property type="entry name" value="F-box_AtSKIP19-like"/>
    <property type="match status" value="1"/>
</dbReference>
<protein>
    <submittedName>
        <fullName evidence="3">F-box/LRR-repeat protein 23 isoform X1</fullName>
    </submittedName>
</protein>
<dbReference type="OMA" id="FEAEIDY"/>
<dbReference type="RefSeq" id="XP_010266876.1">
    <property type="nucleotide sequence ID" value="XM_010268574.2"/>
</dbReference>
<evidence type="ECO:0000313" key="3">
    <source>
        <dbReference type="RefSeq" id="XP_010266876.1"/>
    </source>
</evidence>
<dbReference type="SMART" id="SM00256">
    <property type="entry name" value="FBOX"/>
    <property type="match status" value="1"/>
</dbReference>
<dbReference type="eggNOG" id="KOG1947">
    <property type="taxonomic scope" value="Eukaryota"/>
</dbReference>
<dbReference type="GO" id="GO:1905761">
    <property type="term" value="F:SCF ubiquitin ligase complex binding"/>
    <property type="evidence" value="ECO:0000318"/>
    <property type="project" value="GO_Central"/>
</dbReference>